<protein>
    <submittedName>
        <fullName evidence="1">Uncharacterized protein</fullName>
    </submittedName>
</protein>
<organism evidence="1 2">
    <name type="scientific">Pyrenophora seminiperda CCB06</name>
    <dbReference type="NCBI Taxonomy" id="1302712"/>
    <lineage>
        <taxon>Eukaryota</taxon>
        <taxon>Fungi</taxon>
        <taxon>Dikarya</taxon>
        <taxon>Ascomycota</taxon>
        <taxon>Pezizomycotina</taxon>
        <taxon>Dothideomycetes</taxon>
        <taxon>Pleosporomycetidae</taxon>
        <taxon>Pleosporales</taxon>
        <taxon>Pleosporineae</taxon>
        <taxon>Pleosporaceae</taxon>
        <taxon>Pyrenophora</taxon>
    </lineage>
</organism>
<dbReference type="Proteomes" id="UP000265663">
    <property type="component" value="Unassembled WGS sequence"/>
</dbReference>
<proteinExistence type="predicted"/>
<keyword evidence="2" id="KW-1185">Reference proteome</keyword>
<sequence>MQGHEKLLDEWVIGWSGGALMHMVIVKSDFCVFSVTLLFRTRSCEIEIQMMDLTSGEGVVKHTNILDRVIRISFCRIA</sequence>
<dbReference type="AlphaFoldDB" id="A0A3M7M5X1"/>
<name>A0A3M7M5X1_9PLEO</name>
<gene>
    <name evidence="1" type="ORF">GMOD_00008790</name>
</gene>
<dbReference type="EMBL" id="KE747823">
    <property type="protein sequence ID" value="RMZ69858.1"/>
    <property type="molecule type" value="Genomic_DNA"/>
</dbReference>
<reference evidence="1 2" key="1">
    <citation type="journal article" date="2014" name="PLoS ONE">
        <title>De novo Genome Assembly of the Fungal Plant Pathogen Pyrenophora semeniperda.</title>
        <authorList>
            <person name="Soliai M.M."/>
            <person name="Meyer S.E."/>
            <person name="Udall J.A."/>
            <person name="Elzinga D.E."/>
            <person name="Hermansen R.A."/>
            <person name="Bodily P.M."/>
            <person name="Hart A.A."/>
            <person name="Coleman C.E."/>
        </authorList>
    </citation>
    <scope>NUCLEOTIDE SEQUENCE [LARGE SCALE GENOMIC DNA]</scope>
    <source>
        <strain evidence="1 2">CCB06</strain>
        <tissue evidence="1">Mycelium</tissue>
    </source>
</reference>
<accession>A0A3M7M5X1</accession>
<evidence type="ECO:0000313" key="1">
    <source>
        <dbReference type="EMBL" id="RMZ69858.1"/>
    </source>
</evidence>
<evidence type="ECO:0000313" key="2">
    <source>
        <dbReference type="Proteomes" id="UP000265663"/>
    </source>
</evidence>